<comment type="subcellular location">
    <subcellularLocation>
        <location evidence="1 10">Nucleus</location>
    </subcellularLocation>
</comment>
<evidence type="ECO:0000256" key="6">
    <source>
        <dbReference type="ARBA" id="ARBA00023015"/>
    </source>
</evidence>
<feature type="region of interest" description="Disordered" evidence="11">
    <location>
        <begin position="1"/>
        <end position="45"/>
    </location>
</feature>
<feature type="DNA-binding region" description="Fork-head" evidence="10">
    <location>
        <begin position="361"/>
        <end position="434"/>
    </location>
</feature>
<dbReference type="GO" id="GO:0001227">
    <property type="term" value="F:DNA-binding transcription repressor activity, RNA polymerase II-specific"/>
    <property type="evidence" value="ECO:0007669"/>
    <property type="project" value="TreeGrafter"/>
</dbReference>
<feature type="compositionally biased region" description="Gly residues" evidence="11">
    <location>
        <begin position="28"/>
        <end position="38"/>
    </location>
</feature>
<feature type="compositionally biased region" description="Polar residues" evidence="11">
    <location>
        <begin position="1"/>
        <end position="18"/>
    </location>
</feature>
<evidence type="ECO:0000256" key="4">
    <source>
        <dbReference type="ARBA" id="ARBA00022771"/>
    </source>
</evidence>
<evidence type="ECO:0000256" key="8">
    <source>
        <dbReference type="ARBA" id="ARBA00023163"/>
    </source>
</evidence>
<dbReference type="GO" id="GO:0000978">
    <property type="term" value="F:RNA polymerase II cis-regulatory region sequence-specific DNA binding"/>
    <property type="evidence" value="ECO:0007669"/>
    <property type="project" value="TreeGrafter"/>
</dbReference>
<name>A0A671V225_SPAAU</name>
<feature type="region of interest" description="Disordered" evidence="11">
    <location>
        <begin position="537"/>
        <end position="574"/>
    </location>
</feature>
<keyword evidence="4" id="KW-0863">Zinc-finger</keyword>
<dbReference type="InterPro" id="IPR030456">
    <property type="entry name" value="TF_fork_head_CS_2"/>
</dbReference>
<organism evidence="13 14">
    <name type="scientific">Sparus aurata</name>
    <name type="common">Gilthead sea bream</name>
    <dbReference type="NCBI Taxonomy" id="8175"/>
    <lineage>
        <taxon>Eukaryota</taxon>
        <taxon>Metazoa</taxon>
        <taxon>Chordata</taxon>
        <taxon>Craniata</taxon>
        <taxon>Vertebrata</taxon>
        <taxon>Euteleostomi</taxon>
        <taxon>Actinopterygii</taxon>
        <taxon>Neopterygii</taxon>
        <taxon>Teleostei</taxon>
        <taxon>Neoteleostei</taxon>
        <taxon>Acanthomorphata</taxon>
        <taxon>Eupercaria</taxon>
        <taxon>Spariformes</taxon>
        <taxon>Sparidae</taxon>
        <taxon>Sparus</taxon>
    </lineage>
</organism>
<dbReference type="Gene3D" id="1.20.5.340">
    <property type="match status" value="1"/>
</dbReference>
<dbReference type="SUPFAM" id="SSF46785">
    <property type="entry name" value="Winged helix' DNA-binding domain"/>
    <property type="match status" value="1"/>
</dbReference>
<evidence type="ECO:0000256" key="3">
    <source>
        <dbReference type="ARBA" id="ARBA00022723"/>
    </source>
</evidence>
<dbReference type="InterPro" id="IPR036390">
    <property type="entry name" value="WH_DNA-bd_sf"/>
</dbReference>
<dbReference type="PROSITE" id="PS50039">
    <property type="entry name" value="FORK_HEAD_3"/>
    <property type="match status" value="1"/>
</dbReference>
<dbReference type="InterPro" id="IPR047414">
    <property type="entry name" value="FH_FOXP4"/>
</dbReference>
<dbReference type="SMART" id="SM00339">
    <property type="entry name" value="FH"/>
    <property type="match status" value="1"/>
</dbReference>
<evidence type="ECO:0000256" key="1">
    <source>
        <dbReference type="ARBA" id="ARBA00004123"/>
    </source>
</evidence>
<dbReference type="PRINTS" id="PR00053">
    <property type="entry name" value="FORKHEAD"/>
</dbReference>
<dbReference type="Ensembl" id="ENSSAUT00010021474.1">
    <property type="protein sequence ID" value="ENSSAUP00010020319.1"/>
    <property type="gene ID" value="ENSSAUG00010008791.1"/>
</dbReference>
<evidence type="ECO:0000313" key="13">
    <source>
        <dbReference type="Ensembl" id="ENSSAUP00010020319.1"/>
    </source>
</evidence>
<dbReference type="PROSITE" id="PS00658">
    <property type="entry name" value="FORK_HEAD_2"/>
    <property type="match status" value="1"/>
</dbReference>
<evidence type="ECO:0000313" key="14">
    <source>
        <dbReference type="Proteomes" id="UP000472265"/>
    </source>
</evidence>
<dbReference type="AlphaFoldDB" id="A0A671V225"/>
<dbReference type="GO" id="GO:0008270">
    <property type="term" value="F:zinc ion binding"/>
    <property type="evidence" value="ECO:0007669"/>
    <property type="project" value="UniProtKB-KW"/>
</dbReference>
<dbReference type="CDD" id="cd20067">
    <property type="entry name" value="FH_FOXP4"/>
    <property type="match status" value="1"/>
</dbReference>
<keyword evidence="2" id="KW-0678">Repressor</keyword>
<keyword evidence="9 10" id="KW-0539">Nucleus</keyword>
<keyword evidence="3" id="KW-0479">Metal-binding</keyword>
<feature type="domain" description="Fork-head" evidence="12">
    <location>
        <begin position="361"/>
        <end position="434"/>
    </location>
</feature>
<keyword evidence="14" id="KW-1185">Reference proteome</keyword>
<dbReference type="Pfam" id="PF00250">
    <property type="entry name" value="Forkhead"/>
    <property type="match status" value="1"/>
</dbReference>
<keyword evidence="7 10" id="KW-0238">DNA-binding</keyword>
<dbReference type="InterPro" id="IPR050998">
    <property type="entry name" value="FOXP"/>
</dbReference>
<dbReference type="Pfam" id="PF16159">
    <property type="entry name" value="FOXP-CC"/>
    <property type="match status" value="1"/>
</dbReference>
<dbReference type="PANTHER" id="PTHR45796:SF7">
    <property type="entry name" value="FORKHEAD BOX PROTEIN P4"/>
    <property type="match status" value="1"/>
</dbReference>
<dbReference type="GO" id="GO:0005634">
    <property type="term" value="C:nucleus"/>
    <property type="evidence" value="ECO:0007669"/>
    <property type="project" value="UniProtKB-SubCell"/>
</dbReference>
<protein>
    <submittedName>
        <fullName evidence="13">Forkhead box P4</fullName>
    </submittedName>
</protein>
<dbReference type="FunFam" id="1.20.5.340:FF:000005">
    <property type="entry name" value="Forkhead box P1, isoform CRA_f"/>
    <property type="match status" value="1"/>
</dbReference>
<dbReference type="GeneTree" id="ENSGT00940000158700"/>
<dbReference type="InterPro" id="IPR036388">
    <property type="entry name" value="WH-like_DNA-bd_sf"/>
</dbReference>
<dbReference type="Gene3D" id="1.10.10.10">
    <property type="entry name" value="Winged helix-like DNA-binding domain superfamily/Winged helix DNA-binding domain"/>
    <property type="match status" value="1"/>
</dbReference>
<evidence type="ECO:0000256" key="5">
    <source>
        <dbReference type="ARBA" id="ARBA00022833"/>
    </source>
</evidence>
<dbReference type="PANTHER" id="PTHR45796">
    <property type="entry name" value="FORKHEAD BOX P, ISOFORM C"/>
    <property type="match status" value="1"/>
</dbReference>
<keyword evidence="8" id="KW-0804">Transcription</keyword>
<keyword evidence="5" id="KW-0862">Zinc</keyword>
<keyword evidence="6" id="KW-0805">Transcription regulation</keyword>
<reference evidence="13" key="2">
    <citation type="submission" date="2025-08" db="UniProtKB">
        <authorList>
            <consortium name="Ensembl"/>
        </authorList>
    </citation>
    <scope>IDENTIFICATION</scope>
</reference>
<evidence type="ECO:0000256" key="7">
    <source>
        <dbReference type="ARBA" id="ARBA00023125"/>
    </source>
</evidence>
<feature type="region of interest" description="Disordered" evidence="11">
    <location>
        <begin position="285"/>
        <end position="310"/>
    </location>
</feature>
<dbReference type="Proteomes" id="UP000472265">
    <property type="component" value="Chromosome 6"/>
</dbReference>
<dbReference type="FunFam" id="1.10.10.10:FF:000010">
    <property type="entry name" value="Forkhead box P2 isoform B"/>
    <property type="match status" value="1"/>
</dbReference>
<reference evidence="13" key="1">
    <citation type="submission" date="2021-04" db="EMBL/GenBank/DDBJ databases">
        <authorList>
            <consortium name="Wellcome Sanger Institute Data Sharing"/>
        </authorList>
    </citation>
    <scope>NUCLEOTIDE SEQUENCE [LARGE SCALE GENOMIC DNA]</scope>
</reference>
<dbReference type="InterPro" id="IPR032354">
    <property type="entry name" value="FOXP-CC"/>
</dbReference>
<proteinExistence type="predicted"/>
<evidence type="ECO:0000256" key="11">
    <source>
        <dbReference type="SAM" id="MobiDB-lite"/>
    </source>
</evidence>
<evidence type="ECO:0000259" key="12">
    <source>
        <dbReference type="PROSITE" id="PS50039"/>
    </source>
</evidence>
<feature type="compositionally biased region" description="Acidic residues" evidence="11">
    <location>
        <begin position="562"/>
        <end position="574"/>
    </location>
</feature>
<gene>
    <name evidence="13" type="primary">FOXP4</name>
    <name evidence="13" type="synonym">foxp4</name>
</gene>
<evidence type="ECO:0000256" key="9">
    <source>
        <dbReference type="ARBA" id="ARBA00023242"/>
    </source>
</evidence>
<sequence length="574" mass="63602">MMVESASETIRTTPSNQNGVSSLSSQSDGGGGREGGSNGDTNGEISPVDLLHLQQQQALQAARQFLLQQASGLNSPGGNEVKQSPVQVPVSMAMMSPQMITPQQMQQILSPPQLQALLQQQQALMLQQVNTHTHTHIHTKQLGSKQLAFQQQLIQMQQLQQQHILNLQRQGLVPMQPTATMQSLQQGTCTHTLLPSVSPHSHEEHAGSHPLYGHGECKWPGCEALCEDMGQFIKHLNNEHALDDRSTAQCRVQMQVVQQLEIQLAKESERLQAMMAHLHMRPSEPKPFNQPVSTHHDAYPEGLPHPPTSAAAPITPLLHSHSHSHTHGVGPIRRRNSDKYCTPIASELAQNCEFYKNADVRPPFTYASLIRHAILESPDRQLTLNEIYNWFTRKFAYFRRNTATWKNAVRHNLSLHKCFVRVENVKGAVWTVDEVEYQKRRPPKMTGSPTLVKNMISGLGFGSLNASYQAALAESSLSLLNSPSLLTPSAASLNMLHVGHDDVSSTVEQVNSNGSCSPTLSPQQYSHQVHVKEEPTELEEDSRPVSLLAGVTHSLPLPSDERDLEEDLPTEELE</sequence>
<dbReference type="InterPro" id="IPR001766">
    <property type="entry name" value="Fork_head_dom"/>
</dbReference>
<accession>A0A671V225</accession>
<evidence type="ECO:0000256" key="2">
    <source>
        <dbReference type="ARBA" id="ARBA00022491"/>
    </source>
</evidence>
<evidence type="ECO:0000256" key="10">
    <source>
        <dbReference type="PROSITE-ProRule" id="PRU00089"/>
    </source>
</evidence>
<reference evidence="13" key="3">
    <citation type="submission" date="2025-09" db="UniProtKB">
        <authorList>
            <consortium name="Ensembl"/>
        </authorList>
    </citation>
    <scope>IDENTIFICATION</scope>
</reference>